<name>A0ABQ0LM09_MYCCL</name>
<dbReference type="Proteomes" id="UP000815677">
    <property type="component" value="Unassembled WGS sequence"/>
</dbReference>
<keyword evidence="2" id="KW-1133">Transmembrane helix</keyword>
<feature type="region of interest" description="Disordered" evidence="1">
    <location>
        <begin position="59"/>
        <end position="182"/>
    </location>
</feature>
<proteinExistence type="predicted"/>
<keyword evidence="2" id="KW-0472">Membrane</keyword>
<evidence type="ECO:0000313" key="4">
    <source>
        <dbReference type="Proteomes" id="UP000815677"/>
    </source>
</evidence>
<organism evidence="3 4">
    <name type="scientific">Mycena chlorophos</name>
    <name type="common">Agaric fungus</name>
    <name type="synonym">Agaricus chlorophos</name>
    <dbReference type="NCBI Taxonomy" id="658473"/>
    <lineage>
        <taxon>Eukaryota</taxon>
        <taxon>Fungi</taxon>
        <taxon>Dikarya</taxon>
        <taxon>Basidiomycota</taxon>
        <taxon>Agaricomycotina</taxon>
        <taxon>Agaricomycetes</taxon>
        <taxon>Agaricomycetidae</taxon>
        <taxon>Agaricales</taxon>
        <taxon>Marasmiineae</taxon>
        <taxon>Mycenaceae</taxon>
        <taxon>Mycena</taxon>
    </lineage>
</organism>
<protein>
    <submittedName>
        <fullName evidence="3">Uncharacterized protein</fullName>
    </submittedName>
</protein>
<keyword evidence="4" id="KW-1185">Reference proteome</keyword>
<gene>
    <name evidence="3" type="ORF">MCHLO_08750</name>
</gene>
<feature type="region of interest" description="Disordered" evidence="1">
    <location>
        <begin position="263"/>
        <end position="290"/>
    </location>
</feature>
<keyword evidence="2" id="KW-0812">Transmembrane</keyword>
<reference evidence="3" key="1">
    <citation type="submission" date="2014-09" db="EMBL/GenBank/DDBJ databases">
        <title>Genome sequence of the luminous mushroom Mycena chlorophos for searching fungal bioluminescence genes.</title>
        <authorList>
            <person name="Tanaka Y."/>
            <person name="Kasuga D."/>
            <person name="Oba Y."/>
            <person name="Hase S."/>
            <person name="Sato K."/>
            <person name="Oba Y."/>
            <person name="Sakakibara Y."/>
        </authorList>
    </citation>
    <scope>NUCLEOTIDE SEQUENCE</scope>
</reference>
<feature type="compositionally biased region" description="Polar residues" evidence="1">
    <location>
        <begin position="96"/>
        <end position="120"/>
    </location>
</feature>
<dbReference type="EMBL" id="DF847305">
    <property type="protein sequence ID" value="GAT51624.1"/>
    <property type="molecule type" value="Genomic_DNA"/>
</dbReference>
<evidence type="ECO:0000256" key="1">
    <source>
        <dbReference type="SAM" id="MobiDB-lite"/>
    </source>
</evidence>
<feature type="compositionally biased region" description="Low complexity" evidence="1">
    <location>
        <begin position="121"/>
        <end position="139"/>
    </location>
</feature>
<sequence>MSTQPRNRWRREASQCPQVSTTGNALLFQNALDGQTMCAYVVGDPSEDNSVVCEYETATGQPVPGGNGPARLGCPENIGLDSESSATSPTAHATSRPMTSTSISTQGSKTQITSQSTKGLSASRGAAAETSTSSSSAKSLETLLPNATSLNHGQPEALSAMQSPPTQSPPGPTTKQVSSESSARSHLPAAAIAGICIAIFVILLLAAAFTWLRLRRNRRRASPLTVIEAFPVEAESAEHNSGQSRLLRKHAYGLPLSSTTLRRALSTIQRSRPRRREESAGDTGSESVQLRELEARMRVLEETVLRPQAQPPPSY</sequence>
<accession>A0ABQ0LM09</accession>
<feature type="transmembrane region" description="Helical" evidence="2">
    <location>
        <begin position="187"/>
        <end position="212"/>
    </location>
</feature>
<feature type="compositionally biased region" description="Low complexity" evidence="1">
    <location>
        <begin position="82"/>
        <end position="95"/>
    </location>
</feature>
<evidence type="ECO:0000313" key="3">
    <source>
        <dbReference type="EMBL" id="GAT51624.1"/>
    </source>
</evidence>
<evidence type="ECO:0000256" key="2">
    <source>
        <dbReference type="SAM" id="Phobius"/>
    </source>
</evidence>